<proteinExistence type="predicted"/>
<dbReference type="SUPFAM" id="SSF52540">
    <property type="entry name" value="P-loop containing nucleoside triphosphate hydrolases"/>
    <property type="match status" value="1"/>
</dbReference>
<organism evidence="2 3">
    <name type="scientific">Penicillium atrosanguineum</name>
    <dbReference type="NCBI Taxonomy" id="1132637"/>
    <lineage>
        <taxon>Eukaryota</taxon>
        <taxon>Fungi</taxon>
        <taxon>Dikarya</taxon>
        <taxon>Ascomycota</taxon>
        <taxon>Pezizomycotina</taxon>
        <taxon>Eurotiomycetes</taxon>
        <taxon>Eurotiomycetidae</taxon>
        <taxon>Eurotiales</taxon>
        <taxon>Aspergillaceae</taxon>
        <taxon>Penicillium</taxon>
    </lineage>
</organism>
<dbReference type="Proteomes" id="UP001147746">
    <property type="component" value="Unassembled WGS sequence"/>
</dbReference>
<accession>A0A9W9H405</accession>
<gene>
    <name evidence="2" type="ORF">N7476_009239</name>
</gene>
<dbReference type="Pfam" id="PF17784">
    <property type="entry name" value="Sulfotransfer_4"/>
    <property type="match status" value="1"/>
</dbReference>
<keyword evidence="3" id="KW-1185">Reference proteome</keyword>
<dbReference type="OrthoDB" id="408152at2759"/>
<dbReference type="Gene3D" id="3.40.50.300">
    <property type="entry name" value="P-loop containing nucleotide triphosphate hydrolases"/>
    <property type="match status" value="1"/>
</dbReference>
<dbReference type="PANTHER" id="PTHR36978">
    <property type="entry name" value="P-LOOP CONTAINING NUCLEOTIDE TRIPHOSPHATE HYDROLASE"/>
    <property type="match status" value="1"/>
</dbReference>
<reference evidence="2" key="2">
    <citation type="journal article" date="2023" name="IMA Fungus">
        <title>Comparative genomic study of the Penicillium genus elucidates a diverse pangenome and 15 lateral gene transfer events.</title>
        <authorList>
            <person name="Petersen C."/>
            <person name="Sorensen T."/>
            <person name="Nielsen M.R."/>
            <person name="Sondergaard T.E."/>
            <person name="Sorensen J.L."/>
            <person name="Fitzpatrick D.A."/>
            <person name="Frisvad J.C."/>
            <person name="Nielsen K.L."/>
        </authorList>
    </citation>
    <scope>NUCLEOTIDE SEQUENCE</scope>
    <source>
        <strain evidence="2">IBT 21472</strain>
    </source>
</reference>
<dbReference type="AlphaFoldDB" id="A0A9W9H405"/>
<dbReference type="InterPro" id="IPR040632">
    <property type="entry name" value="Sulfotransfer_4"/>
</dbReference>
<protein>
    <submittedName>
        <fullName evidence="2">Uncharacterized protein</fullName>
    </submittedName>
</protein>
<evidence type="ECO:0000256" key="1">
    <source>
        <dbReference type="SAM" id="Phobius"/>
    </source>
</evidence>
<sequence>MRFLSDSVVVDRTEPMPVQVLSAGLPRCATSSLQTALESQHIRLNPCMHFAYIAPHANRGDILLAASRENDTARRHKLLHKLFGGFQATTDFPGSMLMDDLMDMYPDAKIILNKRPGGGHQREQSIKVLLFARSPVYSALCFLWKTDRNLCAMWHSITELCQRKLGLTTYEVWTAKHYDAHNAWIRAEAAKRVRKVLEFEPRDGWESLCTFIGKERPEDEPFPHRNDAAEVRMITRILYARGAISWLVLGGMVFGAVSWLVKGQFF</sequence>
<dbReference type="InterPro" id="IPR027417">
    <property type="entry name" value="P-loop_NTPase"/>
</dbReference>
<evidence type="ECO:0000313" key="3">
    <source>
        <dbReference type="Proteomes" id="UP001147746"/>
    </source>
</evidence>
<reference evidence="2" key="1">
    <citation type="submission" date="2022-12" db="EMBL/GenBank/DDBJ databases">
        <authorList>
            <person name="Petersen C."/>
        </authorList>
    </citation>
    <scope>NUCLEOTIDE SEQUENCE</scope>
    <source>
        <strain evidence="2">IBT 21472</strain>
    </source>
</reference>
<keyword evidence="1" id="KW-0812">Transmembrane</keyword>
<keyword evidence="1" id="KW-1133">Transmembrane helix</keyword>
<dbReference type="EMBL" id="JAPZBO010000009">
    <property type="protein sequence ID" value="KAJ5302440.1"/>
    <property type="molecule type" value="Genomic_DNA"/>
</dbReference>
<name>A0A9W9H405_9EURO</name>
<keyword evidence="1" id="KW-0472">Membrane</keyword>
<feature type="transmembrane region" description="Helical" evidence="1">
    <location>
        <begin position="238"/>
        <end position="261"/>
    </location>
</feature>
<evidence type="ECO:0000313" key="2">
    <source>
        <dbReference type="EMBL" id="KAJ5302440.1"/>
    </source>
</evidence>
<dbReference type="PANTHER" id="PTHR36978:SF4">
    <property type="entry name" value="P-LOOP CONTAINING NUCLEOSIDE TRIPHOSPHATE HYDROLASE PROTEIN"/>
    <property type="match status" value="1"/>
</dbReference>
<comment type="caution">
    <text evidence="2">The sequence shown here is derived from an EMBL/GenBank/DDBJ whole genome shotgun (WGS) entry which is preliminary data.</text>
</comment>